<dbReference type="EMBL" id="JANATA010000005">
    <property type="protein sequence ID" value="MCP3428172.1"/>
    <property type="molecule type" value="Genomic_DNA"/>
</dbReference>
<dbReference type="CDD" id="cd02696">
    <property type="entry name" value="MurNAc-LAA"/>
    <property type="match status" value="1"/>
</dbReference>
<gene>
    <name evidence="8" type="ORF">NLF92_04355</name>
</gene>
<evidence type="ECO:0000256" key="4">
    <source>
        <dbReference type="ARBA" id="ARBA00022801"/>
    </source>
</evidence>
<dbReference type="GO" id="GO:0008745">
    <property type="term" value="F:N-acetylmuramoyl-L-alanine amidase activity"/>
    <property type="evidence" value="ECO:0007669"/>
    <property type="project" value="UniProtKB-EC"/>
</dbReference>
<dbReference type="InterPro" id="IPR002508">
    <property type="entry name" value="MurNAc-LAA_cat"/>
</dbReference>
<organism evidence="8 9">
    <name type="scientific">Opacimonas viscosa</name>
    <dbReference type="NCBI Taxonomy" id="2961944"/>
    <lineage>
        <taxon>Bacteria</taxon>
        <taxon>Pseudomonadati</taxon>
        <taxon>Pseudomonadota</taxon>
        <taxon>Gammaproteobacteria</taxon>
        <taxon>Alteromonadales</taxon>
        <taxon>Alteromonadaceae</taxon>
        <taxon>Opacimonas</taxon>
    </lineage>
</organism>
<dbReference type="CDD" id="cd00118">
    <property type="entry name" value="LysM"/>
    <property type="match status" value="1"/>
</dbReference>
<dbReference type="Gene3D" id="3.40.630.40">
    <property type="entry name" value="Zn-dependent exopeptidases"/>
    <property type="match status" value="1"/>
</dbReference>
<dbReference type="InterPro" id="IPR021731">
    <property type="entry name" value="AMIN_dom"/>
</dbReference>
<reference evidence="8" key="1">
    <citation type="submission" date="2022-07" db="EMBL/GenBank/DDBJ databases">
        <title>Characterization of the Novel Bacterium Alteromonas immobilis LMIT006 and Alteromonas gregis LMIT007.</title>
        <authorList>
            <person name="Lin X."/>
        </authorList>
    </citation>
    <scope>NUCLEOTIDE SEQUENCE</scope>
    <source>
        <strain evidence="8">LMIT007</strain>
    </source>
</reference>
<comment type="similarity">
    <text evidence="2">Belongs to the N-acetylmuramoyl-L-alanine amidase 3 family.</text>
</comment>
<dbReference type="Gene3D" id="2.60.40.3500">
    <property type="match status" value="1"/>
</dbReference>
<evidence type="ECO:0000256" key="1">
    <source>
        <dbReference type="ARBA" id="ARBA00001561"/>
    </source>
</evidence>
<proteinExistence type="inferred from homology"/>
<dbReference type="InterPro" id="IPR050695">
    <property type="entry name" value="N-acetylmuramoyl_amidase_3"/>
</dbReference>
<feature type="signal peptide" evidence="6">
    <location>
        <begin position="1"/>
        <end position="37"/>
    </location>
</feature>
<keyword evidence="6" id="KW-0732">Signal</keyword>
<dbReference type="Gene3D" id="3.10.350.10">
    <property type="entry name" value="LysM domain"/>
    <property type="match status" value="1"/>
</dbReference>
<dbReference type="GO" id="GO:0071555">
    <property type="term" value="P:cell wall organization"/>
    <property type="evidence" value="ECO:0007669"/>
    <property type="project" value="UniProtKB-KW"/>
</dbReference>
<evidence type="ECO:0000256" key="5">
    <source>
        <dbReference type="ARBA" id="ARBA00023316"/>
    </source>
</evidence>
<dbReference type="Pfam" id="PF01520">
    <property type="entry name" value="Amidase_3"/>
    <property type="match status" value="1"/>
</dbReference>
<dbReference type="SUPFAM" id="SSF53187">
    <property type="entry name" value="Zn-dependent exopeptidases"/>
    <property type="match status" value="1"/>
</dbReference>
<sequence length="453" mass="50167">MIDMFNGLVQHNKKISSLVVLCAMFLVANLLAQPAYAQTKILDTQITYPASGAQVAIALSAKTQYSYFTLQKPDRLVIDLQSTQGKVNITERNATKLIHKVRESTAKKAGDKRIVVDLRKDVDASLSFINRGGKPTLLVAFDDPQPAAPKITMRDQPERDTDIIIALDAGHGGRDPGSVGPAGTYEKRITLAIAKNLQQKINAVNGMRAILTREGDYYISPSARPEIAREKGADLLISIHADAFHTPQPRGGSVWVLNTRRGNSELGKWMERTERHSELLGGAGDALESSEEDKWLVRTLIDMTLNETISDSFTLSQKVIKEMKKVTRMHKKEPQHASLAVLTAPDIPSILVEVGFISNPTEEKNLNWAQHRSKLADSILRALKIYFRANPPDGSLWAMQKNSELLDYKVKSGDSLIRIARRYDVSLESLKKTNNLSSNTIRIGQSLKIPIGN</sequence>
<evidence type="ECO:0000313" key="9">
    <source>
        <dbReference type="Proteomes" id="UP001165413"/>
    </source>
</evidence>
<dbReference type="InterPro" id="IPR018392">
    <property type="entry name" value="LysM"/>
</dbReference>
<evidence type="ECO:0000256" key="6">
    <source>
        <dbReference type="SAM" id="SignalP"/>
    </source>
</evidence>
<dbReference type="PANTHER" id="PTHR30404:SF6">
    <property type="entry name" value="N-ACETYLMURAMOYL-L-ALANINE AMIDASE AMIB"/>
    <property type="match status" value="1"/>
</dbReference>
<dbReference type="SMART" id="SM00257">
    <property type="entry name" value="LysM"/>
    <property type="match status" value="1"/>
</dbReference>
<dbReference type="GO" id="GO:0009253">
    <property type="term" value="P:peptidoglycan catabolic process"/>
    <property type="evidence" value="ECO:0007669"/>
    <property type="project" value="InterPro"/>
</dbReference>
<feature type="domain" description="LysM" evidence="7">
    <location>
        <begin position="406"/>
        <end position="449"/>
    </location>
</feature>
<dbReference type="Proteomes" id="UP001165413">
    <property type="component" value="Unassembled WGS sequence"/>
</dbReference>
<evidence type="ECO:0000259" key="7">
    <source>
        <dbReference type="PROSITE" id="PS51782"/>
    </source>
</evidence>
<dbReference type="PANTHER" id="PTHR30404">
    <property type="entry name" value="N-ACETYLMURAMOYL-L-ALANINE AMIDASE"/>
    <property type="match status" value="1"/>
</dbReference>
<evidence type="ECO:0000313" key="8">
    <source>
        <dbReference type="EMBL" id="MCP3428172.1"/>
    </source>
</evidence>
<dbReference type="PROSITE" id="PS51782">
    <property type="entry name" value="LYSM"/>
    <property type="match status" value="1"/>
</dbReference>
<dbReference type="Pfam" id="PF01476">
    <property type="entry name" value="LysM"/>
    <property type="match status" value="1"/>
</dbReference>
<comment type="catalytic activity">
    <reaction evidence="1">
        <text>Hydrolyzes the link between N-acetylmuramoyl residues and L-amino acid residues in certain cell-wall glycopeptides.</text>
        <dbReference type="EC" id="3.5.1.28"/>
    </reaction>
</comment>
<dbReference type="SUPFAM" id="SSF54106">
    <property type="entry name" value="LysM domain"/>
    <property type="match status" value="1"/>
</dbReference>
<dbReference type="GO" id="GO:0030288">
    <property type="term" value="C:outer membrane-bounded periplasmic space"/>
    <property type="evidence" value="ECO:0007669"/>
    <property type="project" value="TreeGrafter"/>
</dbReference>
<dbReference type="InterPro" id="IPR036779">
    <property type="entry name" value="LysM_dom_sf"/>
</dbReference>
<evidence type="ECO:0000256" key="3">
    <source>
        <dbReference type="ARBA" id="ARBA00011901"/>
    </source>
</evidence>
<dbReference type="Pfam" id="PF11741">
    <property type="entry name" value="AMIN"/>
    <property type="match status" value="1"/>
</dbReference>
<keyword evidence="5" id="KW-0961">Cell wall biogenesis/degradation</keyword>
<keyword evidence="9" id="KW-1185">Reference proteome</keyword>
<comment type="caution">
    <text evidence="8">The sequence shown here is derived from an EMBL/GenBank/DDBJ whole genome shotgun (WGS) entry which is preliminary data.</text>
</comment>
<name>A0AA41WX63_9ALTE</name>
<dbReference type="SMART" id="SM00646">
    <property type="entry name" value="Ami_3"/>
    <property type="match status" value="1"/>
</dbReference>
<protein>
    <recommendedName>
        <fullName evidence="3">N-acetylmuramoyl-L-alanine amidase</fullName>
        <ecNumber evidence="3">3.5.1.28</ecNumber>
    </recommendedName>
</protein>
<dbReference type="RefSeq" id="WP_254099262.1">
    <property type="nucleotide sequence ID" value="NZ_JANATA010000005.1"/>
</dbReference>
<keyword evidence="4 8" id="KW-0378">Hydrolase</keyword>
<evidence type="ECO:0000256" key="2">
    <source>
        <dbReference type="ARBA" id="ARBA00010860"/>
    </source>
</evidence>
<accession>A0AA41WX63</accession>
<dbReference type="EC" id="3.5.1.28" evidence="3"/>
<feature type="chain" id="PRO_5041259056" description="N-acetylmuramoyl-L-alanine amidase" evidence="6">
    <location>
        <begin position="38"/>
        <end position="453"/>
    </location>
</feature>
<dbReference type="AlphaFoldDB" id="A0AA41WX63"/>